<name>A0A1E5CFS7_9GAMM</name>
<proteinExistence type="predicted"/>
<accession>A0A1E5CFS7</accession>
<dbReference type="AlphaFoldDB" id="A0A1E5CFS7"/>
<evidence type="ECO:0000313" key="1">
    <source>
        <dbReference type="EMBL" id="OEE64361.1"/>
    </source>
</evidence>
<reference evidence="1 2" key="1">
    <citation type="journal article" date="2012" name="Science">
        <title>Ecological populations of bacteria act as socially cohesive units of antibiotic production and resistance.</title>
        <authorList>
            <person name="Cordero O.X."/>
            <person name="Wildschutte H."/>
            <person name="Kirkup B."/>
            <person name="Proehl S."/>
            <person name="Ngo L."/>
            <person name="Hussain F."/>
            <person name="Le Roux F."/>
            <person name="Mincer T."/>
            <person name="Polz M.F."/>
        </authorList>
    </citation>
    <scope>NUCLEOTIDE SEQUENCE [LARGE SCALE GENOMIC DNA]</scope>
    <source>
        <strain evidence="1 2">FF-454</strain>
    </source>
</reference>
<sequence>MNIGNVGHSQYTYAKPSPVNQEAKAAQVDEKGDAKQSYAQVAKGVTDVKTVNQATETEGKAPASSDVEAFTYGALGMDHPDEVKVNDDGAYTAGQVLSAIGTIGGILAILV</sequence>
<evidence type="ECO:0000313" key="2">
    <source>
        <dbReference type="Proteomes" id="UP000095039"/>
    </source>
</evidence>
<dbReference type="Proteomes" id="UP000095039">
    <property type="component" value="Unassembled WGS sequence"/>
</dbReference>
<dbReference type="EMBL" id="AJWN02000002">
    <property type="protein sequence ID" value="OEE64361.1"/>
    <property type="molecule type" value="Genomic_DNA"/>
</dbReference>
<comment type="caution">
    <text evidence="1">The sequence shown here is derived from an EMBL/GenBank/DDBJ whole genome shotgun (WGS) entry which is preliminary data.</text>
</comment>
<gene>
    <name evidence="1" type="ORF">A1OK_00145</name>
</gene>
<protein>
    <submittedName>
        <fullName evidence="1">Uncharacterized protein</fullName>
    </submittedName>
</protein>
<keyword evidence="2" id="KW-1185">Reference proteome</keyword>
<dbReference type="RefSeq" id="WP_016961873.1">
    <property type="nucleotide sequence ID" value="NZ_AJWN02000002.1"/>
</dbReference>
<organism evidence="1 2">
    <name type="scientific">Enterovibrio norvegicus FF-454</name>
    <dbReference type="NCBI Taxonomy" id="1185651"/>
    <lineage>
        <taxon>Bacteria</taxon>
        <taxon>Pseudomonadati</taxon>
        <taxon>Pseudomonadota</taxon>
        <taxon>Gammaproteobacteria</taxon>
        <taxon>Vibrionales</taxon>
        <taxon>Vibrionaceae</taxon>
        <taxon>Enterovibrio</taxon>
    </lineage>
</organism>